<dbReference type="Pfam" id="PF00929">
    <property type="entry name" value="RNase_T"/>
    <property type="match status" value="1"/>
</dbReference>
<evidence type="ECO:0000259" key="4">
    <source>
        <dbReference type="SMART" id="SM00479"/>
    </source>
</evidence>
<organism evidence="5 6">
    <name type="scientific">Simiduia agarivorans (strain DSM 21679 / JCM 13881 / BCRC 17597 / SA1)</name>
    <dbReference type="NCBI Taxonomy" id="1117647"/>
    <lineage>
        <taxon>Bacteria</taxon>
        <taxon>Pseudomonadati</taxon>
        <taxon>Pseudomonadota</taxon>
        <taxon>Gammaproteobacteria</taxon>
        <taxon>Cellvibrionales</taxon>
        <taxon>Cellvibrionaceae</taxon>
        <taxon>Simiduia</taxon>
    </lineage>
</organism>
<protein>
    <submittedName>
        <fullName evidence="5">Exonuclease</fullName>
    </submittedName>
</protein>
<gene>
    <name evidence="5" type="ordered locus">M5M_01570</name>
</gene>
<dbReference type="RefSeq" id="WP_015045714.1">
    <property type="nucleotide sequence ID" value="NC_018868.3"/>
</dbReference>
<dbReference type="SUPFAM" id="SSF53098">
    <property type="entry name" value="Ribonuclease H-like"/>
    <property type="match status" value="1"/>
</dbReference>
<evidence type="ECO:0000313" key="5">
    <source>
        <dbReference type="EMBL" id="AFU97541.1"/>
    </source>
</evidence>
<dbReference type="GO" id="GO:0005829">
    <property type="term" value="C:cytosol"/>
    <property type="evidence" value="ECO:0007669"/>
    <property type="project" value="TreeGrafter"/>
</dbReference>
<accession>K4KF13</accession>
<dbReference type="InterPro" id="IPR013520">
    <property type="entry name" value="Ribonucl_H"/>
</dbReference>
<sequence>MNYISYHWLTWKRSAACNKGETNALTEFLQRELPDRGKSWDAVQYIAIDLESTGLNPVSHEIASIGWVCIDAGAIRLSTAKHRLVKTQRGVGQSATIHHLTDTQVSEGLRIEQVLTELLADCAGKIPIFHNANLDMGFINNACLRTFNNAFITPFIDTLQLEKEKLLAQTALIGPGSLRLHACRGRYGLPDAPAHNALEDALATAELFLAWANHRAGSESFCWDEAI</sequence>
<dbReference type="EMBL" id="CP003746">
    <property type="protein sequence ID" value="AFU97541.1"/>
    <property type="molecule type" value="Genomic_DNA"/>
</dbReference>
<dbReference type="InterPro" id="IPR012337">
    <property type="entry name" value="RNaseH-like_sf"/>
</dbReference>
<dbReference type="GO" id="GO:0008408">
    <property type="term" value="F:3'-5' exonuclease activity"/>
    <property type="evidence" value="ECO:0007669"/>
    <property type="project" value="TreeGrafter"/>
</dbReference>
<proteinExistence type="predicted"/>
<keyword evidence="3 5" id="KW-0269">Exonuclease</keyword>
<dbReference type="CDD" id="cd06127">
    <property type="entry name" value="DEDDh"/>
    <property type="match status" value="1"/>
</dbReference>
<dbReference type="InterPro" id="IPR036397">
    <property type="entry name" value="RNaseH_sf"/>
</dbReference>
<reference evidence="5 6" key="1">
    <citation type="journal article" date="2013" name="Genome Announc.">
        <title>Complete genome sequence of Simiduia agarivorans SA1(T), a marine bacterium able to degrade a variety of polysaccharides.</title>
        <authorList>
            <person name="Lin S.Y."/>
            <person name="Shieh W.Y."/>
            <person name="Chen J.S."/>
            <person name="Tang S.L."/>
        </authorList>
    </citation>
    <scope>NUCLEOTIDE SEQUENCE [LARGE SCALE GENOMIC DNA]</scope>
    <source>
        <strain evidence="6">DSM 21679 / JCM 13881 / BCRC 17597 / SA1</strain>
    </source>
</reference>
<dbReference type="PANTHER" id="PTHR30231:SF4">
    <property type="entry name" value="PROTEIN NEN2"/>
    <property type="match status" value="1"/>
</dbReference>
<dbReference type="eggNOG" id="COG0847">
    <property type="taxonomic scope" value="Bacteria"/>
</dbReference>
<evidence type="ECO:0000256" key="1">
    <source>
        <dbReference type="ARBA" id="ARBA00022722"/>
    </source>
</evidence>
<dbReference type="SMART" id="SM00479">
    <property type="entry name" value="EXOIII"/>
    <property type="match status" value="1"/>
</dbReference>
<dbReference type="GO" id="GO:0006259">
    <property type="term" value="P:DNA metabolic process"/>
    <property type="evidence" value="ECO:0007669"/>
    <property type="project" value="UniProtKB-ARBA"/>
</dbReference>
<name>K4KF13_SIMAS</name>
<evidence type="ECO:0000313" key="6">
    <source>
        <dbReference type="Proteomes" id="UP000000466"/>
    </source>
</evidence>
<dbReference type="OrthoDB" id="5497329at2"/>
<dbReference type="HOGENOM" id="CLU_047806_9_0_6"/>
<dbReference type="GO" id="GO:0003676">
    <property type="term" value="F:nucleic acid binding"/>
    <property type="evidence" value="ECO:0007669"/>
    <property type="project" value="InterPro"/>
</dbReference>
<evidence type="ECO:0000256" key="2">
    <source>
        <dbReference type="ARBA" id="ARBA00022801"/>
    </source>
</evidence>
<dbReference type="AlphaFoldDB" id="K4KF13"/>
<dbReference type="KEGG" id="saga:M5M_01570"/>
<dbReference type="Gene3D" id="3.30.420.10">
    <property type="entry name" value="Ribonuclease H-like superfamily/Ribonuclease H"/>
    <property type="match status" value="1"/>
</dbReference>
<keyword evidence="1" id="KW-0540">Nuclease</keyword>
<dbReference type="Proteomes" id="UP000000466">
    <property type="component" value="Chromosome"/>
</dbReference>
<dbReference type="STRING" id="1117647.M5M_01570"/>
<feature type="domain" description="Exonuclease" evidence="4">
    <location>
        <begin position="44"/>
        <end position="217"/>
    </location>
</feature>
<keyword evidence="6" id="KW-1185">Reference proteome</keyword>
<dbReference type="PANTHER" id="PTHR30231">
    <property type="entry name" value="DNA POLYMERASE III SUBUNIT EPSILON"/>
    <property type="match status" value="1"/>
</dbReference>
<keyword evidence="2" id="KW-0378">Hydrolase</keyword>
<evidence type="ECO:0000256" key="3">
    <source>
        <dbReference type="ARBA" id="ARBA00022839"/>
    </source>
</evidence>